<feature type="compositionally biased region" description="Basic and acidic residues" evidence="1">
    <location>
        <begin position="466"/>
        <end position="477"/>
    </location>
</feature>
<feature type="compositionally biased region" description="Low complexity" evidence="1">
    <location>
        <begin position="185"/>
        <end position="198"/>
    </location>
</feature>
<dbReference type="AlphaFoldDB" id="A0AAD4L8J3"/>
<feature type="region of interest" description="Disordered" evidence="1">
    <location>
        <begin position="503"/>
        <end position="628"/>
    </location>
</feature>
<feature type="compositionally biased region" description="Low complexity" evidence="1">
    <location>
        <begin position="236"/>
        <end position="248"/>
    </location>
</feature>
<protein>
    <submittedName>
        <fullName evidence="2">Uncharacterized protein</fullName>
    </submittedName>
</protein>
<name>A0AAD4L8J3_9AGAM</name>
<proteinExistence type="predicted"/>
<feature type="region of interest" description="Disordered" evidence="1">
    <location>
        <begin position="395"/>
        <end position="455"/>
    </location>
</feature>
<feature type="compositionally biased region" description="Low complexity" evidence="1">
    <location>
        <begin position="429"/>
        <end position="440"/>
    </location>
</feature>
<feature type="compositionally biased region" description="Polar residues" evidence="1">
    <location>
        <begin position="594"/>
        <end position="622"/>
    </location>
</feature>
<sequence length="628" mass="69285">MIDPVLRIRAMLSCMEGSVVAPWKARCADLIGRPEATSFGEELWDECIHKFTKTWGSESLIPPIDHAIPSSPVLPRTPSLFAETPPSTPGTNVSVLTRSEDTPCEDAAEGLPFELDTQTPANPGTPWPLIPLDWPTPILLSEDNEWAEVIQRWETDLPQYVLGPAYQGTSRSPSLSRTAPRTQTPDPISPSSPWSHIPCYQQHSSDQTSPRALQHRSTRQPVSISPPVFDPDHPLIPRSSVSSSRSLPISSPCAVLPTVVDPTFPSDLVPWSFAPPPLVTLSIDTALSASPSALFLTLGPHSSSQSPLSPHSSTTSRSCSPSLVHASHLSPLPSHASEPPLSRFRLQARLLGLDQINDALQDSLGMLLNCAISMILPQPHADHNIDHAIEPQHHEIDTHPKDPSRRWTPHPSQQQCGRIDGQPEEEPSTSEPRTPAPSETSGDDDEETNDDESEVDNIVQTAESLRLNEPENIEIHPPEGMATVTIVQEDLATEEARRITEEAEAYLRPINPTTGHRMTADDAAIFRAADQRHQEDQEEASVKDRQEAEDHHTGEGNPNSEEEVEGIPSEEDHHRRRHQQQDQHQEHHTERTNLWENPQAYSMGTEMSTSRSSHNGTSTGGKTQKRRS</sequence>
<feature type="compositionally biased region" description="Basic and acidic residues" evidence="1">
    <location>
        <begin position="529"/>
        <end position="554"/>
    </location>
</feature>
<evidence type="ECO:0000313" key="2">
    <source>
        <dbReference type="EMBL" id="KAH8981478.1"/>
    </source>
</evidence>
<feature type="compositionally biased region" description="Polar residues" evidence="1">
    <location>
        <begin position="167"/>
        <end position="184"/>
    </location>
</feature>
<organism evidence="2 3">
    <name type="scientific">Lactarius akahatsu</name>
    <dbReference type="NCBI Taxonomy" id="416441"/>
    <lineage>
        <taxon>Eukaryota</taxon>
        <taxon>Fungi</taxon>
        <taxon>Dikarya</taxon>
        <taxon>Basidiomycota</taxon>
        <taxon>Agaricomycotina</taxon>
        <taxon>Agaricomycetes</taxon>
        <taxon>Russulales</taxon>
        <taxon>Russulaceae</taxon>
        <taxon>Lactarius</taxon>
    </lineage>
</organism>
<dbReference type="Proteomes" id="UP001201163">
    <property type="component" value="Unassembled WGS sequence"/>
</dbReference>
<dbReference type="EMBL" id="JAKELL010000116">
    <property type="protein sequence ID" value="KAH8981478.1"/>
    <property type="molecule type" value="Genomic_DNA"/>
</dbReference>
<feature type="compositionally biased region" description="Polar residues" evidence="1">
    <location>
        <begin position="201"/>
        <end position="211"/>
    </location>
</feature>
<feature type="compositionally biased region" description="Acidic residues" evidence="1">
    <location>
        <begin position="560"/>
        <end position="569"/>
    </location>
</feature>
<feature type="region of interest" description="Disordered" evidence="1">
    <location>
        <begin position="164"/>
        <end position="248"/>
    </location>
</feature>
<feature type="region of interest" description="Disordered" evidence="1">
    <location>
        <begin position="299"/>
        <end position="325"/>
    </location>
</feature>
<keyword evidence="3" id="KW-1185">Reference proteome</keyword>
<accession>A0AAD4L8J3</accession>
<evidence type="ECO:0000313" key="3">
    <source>
        <dbReference type="Proteomes" id="UP001201163"/>
    </source>
</evidence>
<gene>
    <name evidence="2" type="ORF">EDB92DRAFT_1953103</name>
</gene>
<reference evidence="2" key="1">
    <citation type="submission" date="2022-01" db="EMBL/GenBank/DDBJ databases">
        <title>Comparative genomics reveals a dynamic genome evolution in the ectomycorrhizal milk-cap (Lactarius) mushrooms.</title>
        <authorList>
            <consortium name="DOE Joint Genome Institute"/>
            <person name="Lebreton A."/>
            <person name="Tang N."/>
            <person name="Kuo A."/>
            <person name="LaButti K."/>
            <person name="Drula E."/>
            <person name="Barry K."/>
            <person name="Clum A."/>
            <person name="Lipzen A."/>
            <person name="Mousain D."/>
            <person name="Ng V."/>
            <person name="Wang R."/>
            <person name="Wang X."/>
            <person name="Dai Y."/>
            <person name="Henrissat B."/>
            <person name="Grigoriev I.V."/>
            <person name="Guerin-Laguette A."/>
            <person name="Yu F."/>
            <person name="Martin F.M."/>
        </authorList>
    </citation>
    <scope>NUCLEOTIDE SEQUENCE</scope>
    <source>
        <strain evidence="2">QP</strain>
    </source>
</reference>
<feature type="region of interest" description="Disordered" evidence="1">
    <location>
        <begin position="462"/>
        <end position="481"/>
    </location>
</feature>
<comment type="caution">
    <text evidence="2">The sequence shown here is derived from an EMBL/GenBank/DDBJ whole genome shotgun (WGS) entry which is preliminary data.</text>
</comment>
<feature type="compositionally biased region" description="Basic and acidic residues" evidence="1">
    <location>
        <begin position="579"/>
        <end position="593"/>
    </location>
</feature>
<evidence type="ECO:0000256" key="1">
    <source>
        <dbReference type="SAM" id="MobiDB-lite"/>
    </source>
</evidence>
<feature type="compositionally biased region" description="Basic and acidic residues" evidence="1">
    <location>
        <begin position="395"/>
        <end position="405"/>
    </location>
</feature>
<feature type="compositionally biased region" description="Low complexity" evidence="1">
    <location>
        <begin position="300"/>
        <end position="323"/>
    </location>
</feature>
<feature type="compositionally biased region" description="Acidic residues" evidence="1">
    <location>
        <begin position="441"/>
        <end position="455"/>
    </location>
</feature>